<dbReference type="GO" id="GO:0008409">
    <property type="term" value="F:5'-3' exonuclease activity"/>
    <property type="evidence" value="ECO:0007669"/>
    <property type="project" value="TreeGrafter"/>
</dbReference>
<evidence type="ECO:0000256" key="1">
    <source>
        <dbReference type="RuleBase" id="RU365033"/>
    </source>
</evidence>
<dbReference type="OrthoDB" id="76364at2759"/>
<dbReference type="PANTHER" id="PTHR15749:SF4">
    <property type="entry name" value="FANCONI-ASSOCIATED NUCLEASE 1"/>
    <property type="match status" value="1"/>
</dbReference>
<protein>
    <recommendedName>
        <fullName evidence="1">Fanconi-associated nuclease</fullName>
        <ecNumber evidence="1">3.1.4.1</ecNumber>
    </recommendedName>
</protein>
<dbReference type="EMBL" id="REGN01012932">
    <property type="protein sequence ID" value="RMZ94613.1"/>
    <property type="molecule type" value="Genomic_DNA"/>
</dbReference>
<keyword evidence="1" id="KW-0378">Hydrolase</keyword>
<reference evidence="3 4" key="1">
    <citation type="journal article" date="2018" name="Sci. Rep.">
        <title>Genomic signatures of local adaptation to the degree of environmental predictability in rotifers.</title>
        <authorList>
            <person name="Franch-Gras L."/>
            <person name="Hahn C."/>
            <person name="Garcia-Roger E.M."/>
            <person name="Carmona M.J."/>
            <person name="Serra M."/>
            <person name="Gomez A."/>
        </authorList>
    </citation>
    <scope>NUCLEOTIDE SEQUENCE [LARGE SCALE GENOMIC DNA]</scope>
    <source>
        <strain evidence="3">HYR1</strain>
    </source>
</reference>
<keyword evidence="1" id="KW-0227">DNA damage</keyword>
<dbReference type="STRING" id="10195.A0A3M7P6G5"/>
<feature type="domain" description="Fanconi-associated nuclease 1-like TPR" evidence="2">
    <location>
        <begin position="112"/>
        <end position="249"/>
    </location>
</feature>
<dbReference type="AlphaFoldDB" id="A0A3M7P6G5"/>
<keyword evidence="1" id="KW-0540">Nuclease</keyword>
<comment type="cofactor">
    <cofactor evidence="1">
        <name>Mg(2+)</name>
        <dbReference type="ChEBI" id="CHEBI:18420"/>
    </cofactor>
    <cofactor evidence="1">
        <name>Mn(2+)</name>
        <dbReference type="ChEBI" id="CHEBI:29035"/>
    </cofactor>
</comment>
<feature type="non-terminal residue" evidence="3">
    <location>
        <position position="252"/>
    </location>
</feature>
<dbReference type="GO" id="GO:0005634">
    <property type="term" value="C:nucleus"/>
    <property type="evidence" value="ECO:0007669"/>
    <property type="project" value="UniProtKB-SubCell"/>
</dbReference>
<dbReference type="Proteomes" id="UP000276133">
    <property type="component" value="Unassembled WGS sequence"/>
</dbReference>
<dbReference type="GO" id="GO:0046872">
    <property type="term" value="F:metal ion binding"/>
    <property type="evidence" value="ECO:0007669"/>
    <property type="project" value="UniProtKB-KW"/>
</dbReference>
<dbReference type="GO" id="GO:0004528">
    <property type="term" value="F:phosphodiesterase I activity"/>
    <property type="evidence" value="ECO:0007669"/>
    <property type="project" value="UniProtKB-EC"/>
</dbReference>
<keyword evidence="1" id="KW-0479">Metal-binding</keyword>
<keyword evidence="1" id="KW-0234">DNA repair</keyword>
<proteinExistence type="inferred from homology"/>
<accession>A0A3M7P6G5</accession>
<gene>
    <name evidence="3" type="ORF">BpHYR1_004301</name>
</gene>
<dbReference type="GO" id="GO:0036297">
    <property type="term" value="P:interstrand cross-link repair"/>
    <property type="evidence" value="ECO:0007669"/>
    <property type="project" value="InterPro"/>
</dbReference>
<dbReference type="GO" id="GO:0070336">
    <property type="term" value="F:flap-structured DNA binding"/>
    <property type="evidence" value="ECO:0007669"/>
    <property type="project" value="TreeGrafter"/>
</dbReference>
<comment type="subcellular location">
    <subcellularLocation>
        <location evidence="1">Nucleus</location>
    </subcellularLocation>
</comment>
<organism evidence="3 4">
    <name type="scientific">Brachionus plicatilis</name>
    <name type="common">Marine rotifer</name>
    <name type="synonym">Brachionus muelleri</name>
    <dbReference type="NCBI Taxonomy" id="10195"/>
    <lineage>
        <taxon>Eukaryota</taxon>
        <taxon>Metazoa</taxon>
        <taxon>Spiralia</taxon>
        <taxon>Gnathifera</taxon>
        <taxon>Rotifera</taxon>
        <taxon>Eurotatoria</taxon>
        <taxon>Monogononta</taxon>
        <taxon>Pseudotrocha</taxon>
        <taxon>Ploima</taxon>
        <taxon>Brachionidae</taxon>
        <taxon>Brachionus</taxon>
    </lineage>
</organism>
<keyword evidence="1" id="KW-0460">Magnesium</keyword>
<keyword evidence="1" id="KW-0464">Manganese</keyword>
<comment type="catalytic activity">
    <reaction evidence="1">
        <text>Hydrolytically removes 5'-nucleotides successively from the 3'-hydroxy termini of 3'-hydroxy-terminated oligonucleotides.</text>
        <dbReference type="EC" id="3.1.4.1"/>
    </reaction>
</comment>
<dbReference type="PANTHER" id="PTHR15749">
    <property type="entry name" value="FANCONI-ASSOCIATED NUCLEASE 1"/>
    <property type="match status" value="1"/>
</dbReference>
<evidence type="ECO:0000259" key="2">
    <source>
        <dbReference type="Pfam" id="PF21170"/>
    </source>
</evidence>
<sequence length="252" mass="30362">MNRKLTNSKQNSFVTQFYSILILLWSKLEFSKPFESTNLRNFKVYPSGFLKDKIIFFNCLTHSKIFKNKIRKNCDTYFLKKLQILLVNLNNVKYVKYDIKLNIRIFEDKKSLINYEQALDDEFELLNILESKDYDQAYDLFRDKMESYKILIVNPETLNRDQQLPVYLRSFTHGSIYTKILSIFSFEVLQRLKKYQEANDTFEFLLYKQNVYRLSSRSKWFERLAINYETHLKDPVKSFNSIKIALEDTENI</sequence>
<comment type="function">
    <text evidence="1">Nuclease required for the repair of DNA interstrand cross-links (ICL). Acts as a 5'-3' exonuclease that anchors at a cut end of DNA and cleaves DNA successively at every third nucleotide, allowing to excise an ICL from one strand through flanking incisions.</text>
</comment>
<evidence type="ECO:0000313" key="4">
    <source>
        <dbReference type="Proteomes" id="UP000276133"/>
    </source>
</evidence>
<name>A0A3M7P6G5_BRAPC</name>
<keyword evidence="4" id="KW-1185">Reference proteome</keyword>
<comment type="caution">
    <text evidence="3">The sequence shown here is derived from an EMBL/GenBank/DDBJ whole genome shotgun (WGS) entry which is preliminary data.</text>
</comment>
<dbReference type="GO" id="GO:0017108">
    <property type="term" value="F:5'-flap endonuclease activity"/>
    <property type="evidence" value="ECO:0007669"/>
    <property type="project" value="TreeGrafter"/>
</dbReference>
<dbReference type="InterPro" id="IPR033315">
    <property type="entry name" value="Fan1-like"/>
</dbReference>
<keyword evidence="1" id="KW-0539">Nucleus</keyword>
<comment type="similarity">
    <text evidence="1">Belongs to the FAN1 family.</text>
</comment>
<dbReference type="InterPro" id="IPR049126">
    <property type="entry name" value="FAN1-like_TPR"/>
</dbReference>
<dbReference type="Pfam" id="PF21170">
    <property type="entry name" value="FAN1_TPR"/>
    <property type="match status" value="1"/>
</dbReference>
<dbReference type="EC" id="3.1.4.1" evidence="1"/>
<evidence type="ECO:0000313" key="3">
    <source>
        <dbReference type="EMBL" id="RMZ94613.1"/>
    </source>
</evidence>